<keyword evidence="1 4" id="KW-0378">Hydrolase</keyword>
<dbReference type="InterPro" id="IPR023186">
    <property type="entry name" value="IUNH"/>
</dbReference>
<dbReference type="AlphaFoldDB" id="A0A0R1S2T4"/>
<comment type="caution">
    <text evidence="4">The sequence shown here is derived from an EMBL/GenBank/DDBJ whole genome shotgun (WGS) entry which is preliminary data.</text>
</comment>
<dbReference type="STRING" id="1122152.GCA_000425905_00222"/>
<keyword evidence="2" id="KW-0326">Glycosidase</keyword>
<organism evidence="4 5">
    <name type="scientific">Lactobacillus psittaci DSM 15354</name>
    <dbReference type="NCBI Taxonomy" id="1122152"/>
    <lineage>
        <taxon>Bacteria</taxon>
        <taxon>Bacillati</taxon>
        <taxon>Bacillota</taxon>
        <taxon>Bacilli</taxon>
        <taxon>Lactobacillales</taxon>
        <taxon>Lactobacillaceae</taxon>
        <taxon>Lactobacillus</taxon>
    </lineage>
</organism>
<dbReference type="InterPro" id="IPR001910">
    <property type="entry name" value="Inosine/uridine_hydrolase_dom"/>
</dbReference>
<dbReference type="InterPro" id="IPR036452">
    <property type="entry name" value="Ribo_hydro-like"/>
</dbReference>
<evidence type="ECO:0000256" key="2">
    <source>
        <dbReference type="ARBA" id="ARBA00023295"/>
    </source>
</evidence>
<dbReference type="CDD" id="cd02647">
    <property type="entry name" value="nuc_hydro_TvIAG"/>
    <property type="match status" value="1"/>
</dbReference>
<sequence length="312" mass="35062">MKNIYFNHDGNTDDLVSLLLLLQAPDINLIGVGVIDGDGAIEGSGEASRRIIDRFNTHNHDLEVAYSTSRAHHQFPEAWRESAFTFANFPILNELGAMKTKKATVPAHIDMAKKIMAQDDKTTLIMTGPITDLARALDYEPKLSEKIDKLYWMGGSLDGHGNVFVPYYDTTQEWNAFWDPEAVARVWESDLDIQMVGLESTEEIPLNDELRQHFASLRRYPAFDLIGQGYSLILSSQPGNQYYLWDVLTTLSALYPELVESRKTKSVVITEGKASGRLVEDEDGHPMTLVTKADKDAFFKKFDELAKSAVLK</sequence>
<evidence type="ECO:0000313" key="5">
    <source>
        <dbReference type="Proteomes" id="UP000051931"/>
    </source>
</evidence>
<evidence type="ECO:0000313" key="4">
    <source>
        <dbReference type="EMBL" id="KRL63542.1"/>
    </source>
</evidence>
<evidence type="ECO:0000259" key="3">
    <source>
        <dbReference type="Pfam" id="PF01156"/>
    </source>
</evidence>
<dbReference type="EMBL" id="AZFB01000003">
    <property type="protein sequence ID" value="KRL63542.1"/>
    <property type="molecule type" value="Genomic_DNA"/>
</dbReference>
<feature type="domain" description="Inosine/uridine-preferring nucleoside hydrolase" evidence="3">
    <location>
        <begin position="4"/>
        <end position="300"/>
    </location>
</feature>
<dbReference type="PATRIC" id="fig|1122152.4.peg.799"/>
<evidence type="ECO:0000256" key="1">
    <source>
        <dbReference type="ARBA" id="ARBA00022801"/>
    </source>
</evidence>
<dbReference type="RefSeq" id="WP_027825521.1">
    <property type="nucleotide sequence ID" value="NZ_AZFB01000003.1"/>
</dbReference>
<name>A0A0R1S2T4_9LACO</name>
<proteinExistence type="predicted"/>
<dbReference type="SUPFAM" id="SSF53590">
    <property type="entry name" value="Nucleoside hydrolase"/>
    <property type="match status" value="1"/>
</dbReference>
<dbReference type="Proteomes" id="UP000051931">
    <property type="component" value="Unassembled WGS sequence"/>
</dbReference>
<dbReference type="Gene3D" id="3.90.245.10">
    <property type="entry name" value="Ribonucleoside hydrolase-like"/>
    <property type="match status" value="1"/>
</dbReference>
<dbReference type="Pfam" id="PF01156">
    <property type="entry name" value="IU_nuc_hydro"/>
    <property type="match status" value="1"/>
</dbReference>
<dbReference type="GO" id="GO:0005829">
    <property type="term" value="C:cytosol"/>
    <property type="evidence" value="ECO:0007669"/>
    <property type="project" value="TreeGrafter"/>
</dbReference>
<dbReference type="GO" id="GO:0008477">
    <property type="term" value="F:purine nucleosidase activity"/>
    <property type="evidence" value="ECO:0007669"/>
    <property type="project" value="TreeGrafter"/>
</dbReference>
<reference evidence="4 5" key="1">
    <citation type="journal article" date="2015" name="Genome Announc.">
        <title>Expanding the biotechnology potential of lactobacilli through comparative genomics of 213 strains and associated genera.</title>
        <authorList>
            <person name="Sun Z."/>
            <person name="Harris H.M."/>
            <person name="McCann A."/>
            <person name="Guo C."/>
            <person name="Argimon S."/>
            <person name="Zhang W."/>
            <person name="Yang X."/>
            <person name="Jeffery I.B."/>
            <person name="Cooney J.C."/>
            <person name="Kagawa T.F."/>
            <person name="Liu W."/>
            <person name="Song Y."/>
            <person name="Salvetti E."/>
            <person name="Wrobel A."/>
            <person name="Rasinkangas P."/>
            <person name="Parkhill J."/>
            <person name="Rea M.C."/>
            <person name="O'Sullivan O."/>
            <person name="Ritari J."/>
            <person name="Douillard F.P."/>
            <person name="Paul Ross R."/>
            <person name="Yang R."/>
            <person name="Briner A.E."/>
            <person name="Felis G.E."/>
            <person name="de Vos W.M."/>
            <person name="Barrangou R."/>
            <person name="Klaenhammer T.R."/>
            <person name="Caufield P.W."/>
            <person name="Cui Y."/>
            <person name="Zhang H."/>
            <person name="O'Toole P.W."/>
        </authorList>
    </citation>
    <scope>NUCLEOTIDE SEQUENCE [LARGE SCALE GENOMIC DNA]</scope>
    <source>
        <strain evidence="4 5">DSM 15354</strain>
    </source>
</reference>
<dbReference type="PANTHER" id="PTHR12304">
    <property type="entry name" value="INOSINE-URIDINE PREFERRING NUCLEOSIDE HYDROLASE"/>
    <property type="match status" value="1"/>
</dbReference>
<dbReference type="eggNOG" id="COG1957">
    <property type="taxonomic scope" value="Bacteria"/>
</dbReference>
<dbReference type="PANTHER" id="PTHR12304:SF46">
    <property type="entry name" value="INOSINE-ADENOSINE-GUANOSINE-NUCLEOSIDE HYDROLASE"/>
    <property type="match status" value="1"/>
</dbReference>
<protein>
    <submittedName>
        <fullName evidence="4">Inosine-uridine nucleoside N-ribohydrolase</fullName>
    </submittedName>
</protein>
<accession>A0A0R1S2T4</accession>
<dbReference type="OrthoDB" id="9797882at2"/>
<gene>
    <name evidence="4" type="ORF">FC23_GL000785</name>
</gene>
<dbReference type="GO" id="GO:0006152">
    <property type="term" value="P:purine nucleoside catabolic process"/>
    <property type="evidence" value="ECO:0007669"/>
    <property type="project" value="TreeGrafter"/>
</dbReference>
<keyword evidence="5" id="KW-1185">Reference proteome</keyword>